<dbReference type="NCBIfam" id="NF010925">
    <property type="entry name" value="PRK14345.1"/>
    <property type="match status" value="1"/>
</dbReference>
<comment type="miscellaneous">
    <text evidence="5">In the reaction, the free carboxyl group of octanoic acid is attached via an amide linkage to the epsilon-amino group of a specific lysine residue of lipoyl domains of lipoate-dependent enzymes.</text>
</comment>
<evidence type="ECO:0000256" key="6">
    <source>
        <dbReference type="PIRNR" id="PIRNR016262"/>
    </source>
</evidence>
<dbReference type="OrthoDB" id="9787061at2"/>
<dbReference type="Pfam" id="PF21948">
    <property type="entry name" value="LplA-B_cat"/>
    <property type="match status" value="1"/>
</dbReference>
<dbReference type="Proteomes" id="UP000093796">
    <property type="component" value="Unassembled WGS sequence"/>
</dbReference>
<dbReference type="CDD" id="cd16444">
    <property type="entry name" value="LipB"/>
    <property type="match status" value="1"/>
</dbReference>
<evidence type="ECO:0000313" key="8">
    <source>
        <dbReference type="Proteomes" id="UP000093796"/>
    </source>
</evidence>
<accession>A0A1A0DD83</accession>
<keyword evidence="2 5" id="KW-0808">Transferase</keyword>
<dbReference type="RefSeq" id="WP_003628726.1">
    <property type="nucleotide sequence ID" value="NZ_LYUD01000099.1"/>
</dbReference>
<dbReference type="InterPro" id="IPR020605">
    <property type="entry name" value="Octanoyltransferase_CS"/>
</dbReference>
<reference evidence="7 8" key="1">
    <citation type="submission" date="2016-05" db="EMBL/GenBank/DDBJ databases">
        <title>Genome sequencing of Acetobacter pasteurianus strain SRCM100623.</title>
        <authorList>
            <person name="Song Y.R."/>
        </authorList>
    </citation>
    <scope>NUCLEOTIDE SEQUENCE [LARGE SCALE GENOMIC DNA]</scope>
    <source>
        <strain evidence="7 8">SRCM100623</strain>
    </source>
</reference>
<protein>
    <recommendedName>
        <fullName evidence="5 6">Octanoyltransferase</fullName>
        <ecNumber evidence="5 6">2.3.1.181</ecNumber>
    </recommendedName>
    <alternativeName>
        <fullName evidence="5">Lipoate-protein ligase B</fullName>
    </alternativeName>
    <alternativeName>
        <fullName evidence="5">Lipoyl/octanoyl transferase</fullName>
    </alternativeName>
    <alternativeName>
        <fullName evidence="5">Octanoyl-[acyl-carrier-protein]-protein N-octanoyltransferase</fullName>
    </alternativeName>
</protein>
<name>A0A1A0DD83_ACEPA</name>
<proteinExistence type="inferred from homology"/>
<comment type="function">
    <text evidence="4 5 6">Catalyzes the transfer of endogenously produced octanoic acid from octanoyl-acyl-carrier-protein onto the lipoyl domains of lipoate-dependent enzymes. Lipoyl-ACP can also act as a substrate although octanoyl-ACP is likely to be the physiological substrate.</text>
</comment>
<dbReference type="GO" id="GO:0033819">
    <property type="term" value="F:lipoyl(octanoyl) transferase activity"/>
    <property type="evidence" value="ECO:0007669"/>
    <property type="project" value="UniProtKB-EC"/>
</dbReference>
<dbReference type="UniPathway" id="UPA00538">
    <property type="reaction ID" value="UER00592"/>
</dbReference>
<dbReference type="PROSITE" id="PS51733">
    <property type="entry name" value="BPL_LPL_CATALYTIC"/>
    <property type="match status" value="1"/>
</dbReference>
<organism evidence="7 8">
    <name type="scientific">Acetobacter pasteurianus</name>
    <name type="common">Acetobacter turbidans</name>
    <dbReference type="NCBI Taxonomy" id="438"/>
    <lineage>
        <taxon>Bacteria</taxon>
        <taxon>Pseudomonadati</taxon>
        <taxon>Pseudomonadota</taxon>
        <taxon>Alphaproteobacteria</taxon>
        <taxon>Acetobacterales</taxon>
        <taxon>Acetobacteraceae</taxon>
        <taxon>Acetobacter</taxon>
    </lineage>
</organism>
<comment type="caution">
    <text evidence="7">The sequence shown here is derived from an EMBL/GenBank/DDBJ whole genome shotgun (WGS) entry which is preliminary data.</text>
</comment>
<dbReference type="PANTHER" id="PTHR10993">
    <property type="entry name" value="OCTANOYLTRANSFERASE"/>
    <property type="match status" value="1"/>
</dbReference>
<dbReference type="PATRIC" id="fig|438.15.peg.1719"/>
<dbReference type="InterPro" id="IPR045864">
    <property type="entry name" value="aa-tRNA-synth_II/BPL/LPL"/>
</dbReference>
<sequence length="233" mass="25934">MTKEQILWEISKKLVPYPQALSRMESMARSIRAEEAAERVWLLEHPPLYTSGTSAKAEDLFNPAHYPTYHAGRGGQWTYHGPGQRTAYVMLDLQRPHGPVPARDLRAYVHALESWVIGALAHFGIHGEVREGRVGVWVTDPKTGNEEKIAAIGVRVSRWVSWHGVAINLDPNMADFEGIVPCGIREYGVTSFRKLGLSTTMQELDHALAQSWANTFGSTPSPLQEVAVIQDPD</sequence>
<keyword evidence="5" id="KW-0963">Cytoplasm</keyword>
<evidence type="ECO:0000256" key="3">
    <source>
        <dbReference type="ARBA" id="ARBA00023315"/>
    </source>
</evidence>
<dbReference type="InterPro" id="IPR000544">
    <property type="entry name" value="Octanoyltransferase"/>
</dbReference>
<evidence type="ECO:0000313" key="7">
    <source>
        <dbReference type="EMBL" id="OAZ72985.1"/>
    </source>
</evidence>
<dbReference type="PROSITE" id="PS01313">
    <property type="entry name" value="LIPB"/>
    <property type="match status" value="1"/>
</dbReference>
<dbReference type="NCBIfam" id="NF010921">
    <property type="entry name" value="PRK14341.1"/>
    <property type="match status" value="1"/>
</dbReference>
<comment type="pathway">
    <text evidence="1 5 6">Protein modification; protein lipoylation via endogenous pathway; protein N(6)-(lipoyl)lysine from octanoyl-[acyl-carrier-protein]: step 1/2.</text>
</comment>
<evidence type="ECO:0000256" key="2">
    <source>
        <dbReference type="ARBA" id="ARBA00022679"/>
    </source>
</evidence>
<dbReference type="SUPFAM" id="SSF55681">
    <property type="entry name" value="Class II aaRS and biotin synthetases"/>
    <property type="match status" value="1"/>
</dbReference>
<dbReference type="GO" id="GO:0005737">
    <property type="term" value="C:cytoplasm"/>
    <property type="evidence" value="ECO:0007669"/>
    <property type="project" value="UniProtKB-SubCell"/>
</dbReference>
<comment type="catalytic activity">
    <reaction evidence="5 6">
        <text>octanoyl-[ACP] + L-lysyl-[protein] = N(6)-octanoyl-L-lysyl-[protein] + holo-[ACP] + H(+)</text>
        <dbReference type="Rhea" id="RHEA:17665"/>
        <dbReference type="Rhea" id="RHEA-COMP:9636"/>
        <dbReference type="Rhea" id="RHEA-COMP:9685"/>
        <dbReference type="Rhea" id="RHEA-COMP:9752"/>
        <dbReference type="Rhea" id="RHEA-COMP:9928"/>
        <dbReference type="ChEBI" id="CHEBI:15378"/>
        <dbReference type="ChEBI" id="CHEBI:29969"/>
        <dbReference type="ChEBI" id="CHEBI:64479"/>
        <dbReference type="ChEBI" id="CHEBI:78463"/>
        <dbReference type="ChEBI" id="CHEBI:78809"/>
        <dbReference type="EC" id="2.3.1.181"/>
    </reaction>
</comment>
<dbReference type="EMBL" id="LYUD01000099">
    <property type="protein sequence ID" value="OAZ72985.1"/>
    <property type="molecule type" value="Genomic_DNA"/>
</dbReference>
<dbReference type="InterPro" id="IPR004143">
    <property type="entry name" value="BPL_LPL_catalytic"/>
</dbReference>
<feature type="binding site" evidence="5">
    <location>
        <begin position="151"/>
        <end position="153"/>
    </location>
    <ligand>
        <name>substrate</name>
    </ligand>
</feature>
<dbReference type="GO" id="GO:0009249">
    <property type="term" value="P:protein lipoylation"/>
    <property type="evidence" value="ECO:0007669"/>
    <property type="project" value="InterPro"/>
</dbReference>
<keyword evidence="3 5" id="KW-0012">Acyltransferase</keyword>
<feature type="binding site" evidence="5">
    <location>
        <begin position="73"/>
        <end position="80"/>
    </location>
    <ligand>
        <name>substrate</name>
    </ligand>
</feature>
<comment type="similarity">
    <text evidence="5 6">Belongs to the LipB family.</text>
</comment>
<dbReference type="NCBIfam" id="TIGR00214">
    <property type="entry name" value="lipB"/>
    <property type="match status" value="1"/>
</dbReference>
<dbReference type="PANTHER" id="PTHR10993:SF7">
    <property type="entry name" value="LIPOYLTRANSFERASE 2, MITOCHONDRIAL-RELATED"/>
    <property type="match status" value="1"/>
</dbReference>
<dbReference type="EC" id="2.3.1.181" evidence="5 6"/>
<dbReference type="AlphaFoldDB" id="A0A1A0DD83"/>
<dbReference type="eggNOG" id="COG0321">
    <property type="taxonomic scope" value="Bacteria"/>
</dbReference>
<dbReference type="HAMAP" id="MF_00013">
    <property type="entry name" value="LipB"/>
    <property type="match status" value="1"/>
</dbReference>
<dbReference type="PIRSF" id="PIRSF016262">
    <property type="entry name" value="LPLase"/>
    <property type="match status" value="1"/>
</dbReference>
<feature type="active site" description="Acyl-thioester intermediate" evidence="5">
    <location>
        <position position="182"/>
    </location>
</feature>
<gene>
    <name evidence="5 7" type="primary">lipB</name>
    <name evidence="7" type="ORF">SRCM100623_01528</name>
</gene>
<comment type="subcellular location">
    <subcellularLocation>
        <location evidence="5">Cytoplasm</location>
    </subcellularLocation>
</comment>
<feature type="site" description="Lowers pKa of active site Cys" evidence="5">
    <location>
        <position position="148"/>
    </location>
</feature>
<evidence type="ECO:0000256" key="4">
    <source>
        <dbReference type="ARBA" id="ARBA00024732"/>
    </source>
</evidence>
<feature type="binding site" evidence="5">
    <location>
        <begin position="164"/>
        <end position="166"/>
    </location>
    <ligand>
        <name>substrate</name>
    </ligand>
</feature>
<evidence type="ECO:0000256" key="1">
    <source>
        <dbReference type="ARBA" id="ARBA00004821"/>
    </source>
</evidence>
<evidence type="ECO:0000256" key="5">
    <source>
        <dbReference type="HAMAP-Rule" id="MF_00013"/>
    </source>
</evidence>
<dbReference type="Gene3D" id="3.30.930.10">
    <property type="entry name" value="Bira Bifunctional Protein, Domain 2"/>
    <property type="match status" value="1"/>
</dbReference>